<dbReference type="Gene3D" id="1.10.510.10">
    <property type="entry name" value="Transferase(Phosphotransferase) domain 1"/>
    <property type="match status" value="1"/>
</dbReference>
<dbReference type="Proteomes" id="UP000504604">
    <property type="component" value="Linkage group LG6"/>
</dbReference>
<dbReference type="FunFam" id="1.10.510.10:FF:000013">
    <property type="entry name" value="Mitogen-activated protein kinase"/>
    <property type="match status" value="1"/>
</dbReference>
<dbReference type="GO" id="GO:0004707">
    <property type="term" value="F:MAP kinase activity"/>
    <property type="evidence" value="ECO:0007669"/>
    <property type="project" value="UniProtKB-EC"/>
</dbReference>
<keyword evidence="5 9" id="KW-0418">Kinase</keyword>
<dbReference type="InParanoid" id="A0A6I9TBD6"/>
<comment type="similarity">
    <text evidence="1">Belongs to the protein kinase superfamily. CMGC Ser/Thr protein kinase family. MAP kinase subfamily.</text>
</comment>
<dbReference type="SMART" id="SM00220">
    <property type="entry name" value="S_TKc"/>
    <property type="match status" value="1"/>
</dbReference>
<evidence type="ECO:0000259" key="10">
    <source>
        <dbReference type="PROSITE" id="PS50011"/>
    </source>
</evidence>
<dbReference type="InterPro" id="IPR017441">
    <property type="entry name" value="Protein_kinase_ATP_BS"/>
</dbReference>
<evidence type="ECO:0000256" key="8">
    <source>
        <dbReference type="RuleBase" id="RU000304"/>
    </source>
</evidence>
<evidence type="ECO:0000256" key="7">
    <source>
        <dbReference type="PROSITE-ProRule" id="PRU10141"/>
    </source>
</evidence>
<name>A0A6I9TBD6_SESIN</name>
<reference evidence="12" key="1">
    <citation type="submission" date="2025-08" db="UniProtKB">
        <authorList>
            <consortium name="RefSeq"/>
        </authorList>
    </citation>
    <scope>IDENTIFICATION</scope>
</reference>
<dbReference type="FunFam" id="3.30.200.20:FF:000046">
    <property type="entry name" value="Mitogen-activated protein kinase"/>
    <property type="match status" value="1"/>
</dbReference>
<comment type="similarity">
    <text evidence="9">Belongs to the protein kinase superfamily. Ser/Thr protein kinase family. MAP kinase subfamily.</text>
</comment>
<evidence type="ECO:0000256" key="6">
    <source>
        <dbReference type="ARBA" id="ARBA00022840"/>
    </source>
</evidence>
<keyword evidence="2 8" id="KW-0723">Serine/threonine-protein kinase</keyword>
<evidence type="ECO:0000256" key="2">
    <source>
        <dbReference type="ARBA" id="ARBA00022527"/>
    </source>
</evidence>
<dbReference type="OrthoDB" id="192887at2759"/>
<proteinExistence type="inferred from homology"/>
<evidence type="ECO:0000256" key="9">
    <source>
        <dbReference type="RuleBase" id="RU361165"/>
    </source>
</evidence>
<dbReference type="AlphaFoldDB" id="A0A6I9TBD6"/>
<dbReference type="GO" id="GO:0005524">
    <property type="term" value="F:ATP binding"/>
    <property type="evidence" value="ECO:0007669"/>
    <property type="project" value="UniProtKB-UniRule"/>
</dbReference>
<dbReference type="EC" id="2.7.11.24" evidence="9"/>
<keyword evidence="11" id="KW-1185">Reference proteome</keyword>
<dbReference type="GeneID" id="105164062"/>
<keyword evidence="9" id="KW-0460">Magnesium</keyword>
<dbReference type="PROSITE" id="PS50011">
    <property type="entry name" value="PROTEIN_KINASE_DOM"/>
    <property type="match status" value="1"/>
</dbReference>
<evidence type="ECO:0000313" key="12">
    <source>
        <dbReference type="RefSeq" id="XP_011080918.1"/>
    </source>
</evidence>
<gene>
    <name evidence="12" type="primary">LOC105164062</name>
</gene>
<dbReference type="InterPro" id="IPR003527">
    <property type="entry name" value="MAP_kinase_CS"/>
</dbReference>
<comment type="cofactor">
    <cofactor evidence="9">
        <name>Mg(2+)</name>
        <dbReference type="ChEBI" id="CHEBI:18420"/>
    </cofactor>
</comment>
<dbReference type="InterPro" id="IPR008271">
    <property type="entry name" value="Ser/Thr_kinase_AS"/>
</dbReference>
<comment type="catalytic activity">
    <reaction evidence="9">
        <text>L-threonyl-[protein] + ATP = O-phospho-L-threonyl-[protein] + ADP + H(+)</text>
        <dbReference type="Rhea" id="RHEA:46608"/>
        <dbReference type="Rhea" id="RHEA-COMP:11060"/>
        <dbReference type="Rhea" id="RHEA-COMP:11605"/>
        <dbReference type="ChEBI" id="CHEBI:15378"/>
        <dbReference type="ChEBI" id="CHEBI:30013"/>
        <dbReference type="ChEBI" id="CHEBI:30616"/>
        <dbReference type="ChEBI" id="CHEBI:61977"/>
        <dbReference type="ChEBI" id="CHEBI:456216"/>
        <dbReference type="EC" id="2.7.11.24"/>
    </reaction>
</comment>
<accession>A0A6I9TBD6</accession>
<dbReference type="Pfam" id="PF00069">
    <property type="entry name" value="Pkinase"/>
    <property type="match status" value="1"/>
</dbReference>
<feature type="binding site" evidence="7">
    <location>
        <position position="75"/>
    </location>
    <ligand>
        <name>ATP</name>
        <dbReference type="ChEBI" id="CHEBI:30616"/>
    </ligand>
</feature>
<dbReference type="GO" id="GO:0010225">
    <property type="term" value="P:response to UV-C"/>
    <property type="evidence" value="ECO:0007669"/>
    <property type="project" value="UniProtKB-ARBA"/>
</dbReference>
<evidence type="ECO:0000313" key="11">
    <source>
        <dbReference type="Proteomes" id="UP000504604"/>
    </source>
</evidence>
<dbReference type="CDD" id="cd07858">
    <property type="entry name" value="STKc_TEY_MAPK"/>
    <property type="match status" value="1"/>
</dbReference>
<organism evidence="11 12">
    <name type="scientific">Sesamum indicum</name>
    <name type="common">Oriental sesame</name>
    <name type="synonym">Sesamum orientale</name>
    <dbReference type="NCBI Taxonomy" id="4182"/>
    <lineage>
        <taxon>Eukaryota</taxon>
        <taxon>Viridiplantae</taxon>
        <taxon>Streptophyta</taxon>
        <taxon>Embryophyta</taxon>
        <taxon>Tracheophyta</taxon>
        <taxon>Spermatophyta</taxon>
        <taxon>Magnoliopsida</taxon>
        <taxon>eudicotyledons</taxon>
        <taxon>Gunneridae</taxon>
        <taxon>Pentapetalae</taxon>
        <taxon>asterids</taxon>
        <taxon>lamiids</taxon>
        <taxon>Lamiales</taxon>
        <taxon>Pedaliaceae</taxon>
        <taxon>Sesamum</taxon>
    </lineage>
</organism>
<dbReference type="Gene3D" id="3.30.200.20">
    <property type="entry name" value="Phosphorylase Kinase, domain 1"/>
    <property type="match status" value="1"/>
</dbReference>
<feature type="domain" description="Protein kinase" evidence="10">
    <location>
        <begin position="45"/>
        <end position="331"/>
    </location>
</feature>
<evidence type="ECO:0000256" key="4">
    <source>
        <dbReference type="ARBA" id="ARBA00022741"/>
    </source>
</evidence>
<dbReference type="Gramene" id="SIN_1015506.t">
    <property type="protein sequence ID" value="SIN_1015506.t"/>
    <property type="gene ID" value="SIN_1015506"/>
</dbReference>
<dbReference type="InterPro" id="IPR000719">
    <property type="entry name" value="Prot_kinase_dom"/>
</dbReference>
<sequence>MAPENGSGSGSGSIKSNISGVLTHGGKYVRYNLYGNLFEVSSKYVPPLRPLGRGAYGLVCAAVNKETNEEVAIKKIGNAFDNRIDAKRTLREIKLLRHLDHENVIAIKDIIRPPRREAFNDVYIVYELMDTDLHQIIRSEQALTDDHCQYFMYQLLRGLKYVHSANVLHRDLKPSNLFLNANCDLKIGDFGLARTTSETDFMTEYVVTRWYRAPELLLNCSEYTTAIDVWSAGCILAEIVTREPLFPGKDYVHQLRLITELLGTPDEASLRFLRSDNARRYVKQLPMFPKQNFSARFPNMSPLALDLLGKMLIFDPNQRITVDEALCHPFLSSLHDINDEPICSSPFSFDFEQPSTTEENIKELIWRESLVFNPDPVH</sequence>
<comment type="activity regulation">
    <text evidence="9">Activated by threonine and tyrosine phosphorylation.</text>
</comment>
<dbReference type="PROSITE" id="PS00107">
    <property type="entry name" value="PROTEIN_KINASE_ATP"/>
    <property type="match status" value="1"/>
</dbReference>
<dbReference type="PROSITE" id="PS00108">
    <property type="entry name" value="PROTEIN_KINASE_ST"/>
    <property type="match status" value="1"/>
</dbReference>
<evidence type="ECO:0000256" key="5">
    <source>
        <dbReference type="ARBA" id="ARBA00022777"/>
    </source>
</evidence>
<dbReference type="PROSITE" id="PS01351">
    <property type="entry name" value="MAPK"/>
    <property type="match status" value="1"/>
</dbReference>
<keyword evidence="4 7" id="KW-0547">Nucleotide-binding</keyword>
<protein>
    <recommendedName>
        <fullName evidence="9">Mitogen-activated protein kinase</fullName>
        <ecNumber evidence="9">2.7.11.24</ecNumber>
    </recommendedName>
</protein>
<keyword evidence="3 9" id="KW-0808">Transferase</keyword>
<evidence type="ECO:0000256" key="3">
    <source>
        <dbReference type="ARBA" id="ARBA00022679"/>
    </source>
</evidence>
<dbReference type="PANTHER" id="PTHR24055">
    <property type="entry name" value="MITOGEN-ACTIVATED PROTEIN KINASE"/>
    <property type="match status" value="1"/>
</dbReference>
<dbReference type="InterPro" id="IPR011009">
    <property type="entry name" value="Kinase-like_dom_sf"/>
</dbReference>
<dbReference type="KEGG" id="sind:105164062"/>
<dbReference type="InterPro" id="IPR050117">
    <property type="entry name" value="MAPK"/>
</dbReference>
<evidence type="ECO:0000256" key="1">
    <source>
        <dbReference type="ARBA" id="ARBA00008832"/>
    </source>
</evidence>
<dbReference type="RefSeq" id="XP_011080918.1">
    <property type="nucleotide sequence ID" value="XM_011082616.2"/>
</dbReference>
<dbReference type="SUPFAM" id="SSF56112">
    <property type="entry name" value="Protein kinase-like (PK-like)"/>
    <property type="match status" value="1"/>
</dbReference>
<keyword evidence="6 7" id="KW-0067">ATP-binding</keyword>